<reference evidence="1" key="1">
    <citation type="submission" date="2013-04" db="EMBL/GenBank/DDBJ databases">
        <authorList>
            <person name="Qu J."/>
            <person name="Murali S.C."/>
            <person name="Bandaranaike D."/>
            <person name="Bellair M."/>
            <person name="Blankenburg K."/>
            <person name="Chao H."/>
            <person name="Dinh H."/>
            <person name="Doddapaneni H."/>
            <person name="Downs B."/>
            <person name="Dugan-Rocha S."/>
            <person name="Elkadiri S."/>
            <person name="Gnanaolivu R.D."/>
            <person name="Hernandez B."/>
            <person name="Javaid M."/>
            <person name="Jayaseelan J.C."/>
            <person name="Lee S."/>
            <person name="Li M."/>
            <person name="Ming W."/>
            <person name="Munidasa M."/>
            <person name="Muniz J."/>
            <person name="Nguyen L."/>
            <person name="Ongeri F."/>
            <person name="Osuji N."/>
            <person name="Pu L.-L."/>
            <person name="Puazo M."/>
            <person name="Qu C."/>
            <person name="Quiroz J."/>
            <person name="Raj R."/>
            <person name="Weissenberger G."/>
            <person name="Xin Y."/>
            <person name="Zou X."/>
            <person name="Han Y."/>
            <person name="Richards S."/>
            <person name="Worley K."/>
            <person name="Muzny D."/>
            <person name="Gibbs R."/>
        </authorList>
    </citation>
    <scope>NUCLEOTIDE SEQUENCE</scope>
    <source>
        <strain evidence="1">Sampled in the wild</strain>
    </source>
</reference>
<evidence type="ECO:0000313" key="2">
    <source>
        <dbReference type="Proteomes" id="UP000792457"/>
    </source>
</evidence>
<sequence>MPYLVLRYNLEAVPPPAFEDGRIPLLKAGRGYKAIGVNVPRRSSSPGQDYSVGDGRLPVHRLKWNSSFRIQEDYGQRTLNKDALVVVSLMKVDPNHE</sequence>
<proteinExistence type="predicted"/>
<organism evidence="1 2">
    <name type="scientific">Ladona fulva</name>
    <name type="common">Scarce chaser dragonfly</name>
    <name type="synonym">Libellula fulva</name>
    <dbReference type="NCBI Taxonomy" id="123851"/>
    <lineage>
        <taxon>Eukaryota</taxon>
        <taxon>Metazoa</taxon>
        <taxon>Ecdysozoa</taxon>
        <taxon>Arthropoda</taxon>
        <taxon>Hexapoda</taxon>
        <taxon>Insecta</taxon>
        <taxon>Pterygota</taxon>
        <taxon>Palaeoptera</taxon>
        <taxon>Odonata</taxon>
        <taxon>Epiprocta</taxon>
        <taxon>Anisoptera</taxon>
        <taxon>Libelluloidea</taxon>
        <taxon>Libellulidae</taxon>
        <taxon>Ladona</taxon>
    </lineage>
</organism>
<gene>
    <name evidence="1" type="ORF">J437_LFUL000909</name>
</gene>
<evidence type="ECO:0000313" key="1">
    <source>
        <dbReference type="EMBL" id="KAG8229388.1"/>
    </source>
</evidence>
<accession>A0A8K0K7P4</accession>
<dbReference type="Proteomes" id="UP000792457">
    <property type="component" value="Unassembled WGS sequence"/>
</dbReference>
<keyword evidence="2" id="KW-1185">Reference proteome</keyword>
<name>A0A8K0K7P4_LADFU</name>
<comment type="caution">
    <text evidence="1">The sequence shown here is derived from an EMBL/GenBank/DDBJ whole genome shotgun (WGS) entry which is preliminary data.</text>
</comment>
<reference evidence="1" key="2">
    <citation type="submission" date="2017-10" db="EMBL/GenBank/DDBJ databases">
        <title>Ladona fulva Genome sequencing and assembly.</title>
        <authorList>
            <person name="Murali S."/>
            <person name="Richards S."/>
            <person name="Bandaranaike D."/>
            <person name="Bellair M."/>
            <person name="Blankenburg K."/>
            <person name="Chao H."/>
            <person name="Dinh H."/>
            <person name="Doddapaneni H."/>
            <person name="Dugan-Rocha S."/>
            <person name="Elkadiri S."/>
            <person name="Gnanaolivu R."/>
            <person name="Hernandez B."/>
            <person name="Skinner E."/>
            <person name="Javaid M."/>
            <person name="Lee S."/>
            <person name="Li M."/>
            <person name="Ming W."/>
            <person name="Munidasa M."/>
            <person name="Muniz J."/>
            <person name="Nguyen L."/>
            <person name="Hughes D."/>
            <person name="Osuji N."/>
            <person name="Pu L.-L."/>
            <person name="Puazo M."/>
            <person name="Qu C."/>
            <person name="Quiroz J."/>
            <person name="Raj R."/>
            <person name="Weissenberger G."/>
            <person name="Xin Y."/>
            <person name="Zou X."/>
            <person name="Han Y."/>
            <person name="Worley K."/>
            <person name="Muzny D."/>
            <person name="Gibbs R."/>
        </authorList>
    </citation>
    <scope>NUCLEOTIDE SEQUENCE</scope>
    <source>
        <strain evidence="1">Sampled in the wild</strain>
    </source>
</reference>
<dbReference type="AlphaFoldDB" id="A0A8K0K7P4"/>
<dbReference type="EMBL" id="KZ308428">
    <property type="protein sequence ID" value="KAG8229388.1"/>
    <property type="molecule type" value="Genomic_DNA"/>
</dbReference>
<protein>
    <submittedName>
        <fullName evidence="1">Uncharacterized protein</fullName>
    </submittedName>
</protein>